<evidence type="ECO:0000313" key="2">
    <source>
        <dbReference type="EMBL" id="SFI24239.1"/>
    </source>
</evidence>
<name>A0A1I3GL84_9FIRM</name>
<sequence>MECKFLLDDFHVFAVDTIGHPGKSAEVCLSPNNYDYGIWVSDIITALGYDKMLCFGGSFGGGILSKTMCVSPEKIEKAVLLVPAGIKNAPAYKLLNMLFPMIMYWITKKETWLLKCILPMAISEKNIASDTYETAKCSIDHVKIKAGMPSDVNPEDMKNYKASTLVMAAEKDCLFPADLVLPQAKKIIADCTVYLITERGHMHYLTEAEKRMIVDFLHDN</sequence>
<dbReference type="InterPro" id="IPR029058">
    <property type="entry name" value="AB_hydrolase_fold"/>
</dbReference>
<keyword evidence="3" id="KW-1185">Reference proteome</keyword>
<dbReference type="Proteomes" id="UP000199287">
    <property type="component" value="Unassembled WGS sequence"/>
</dbReference>
<evidence type="ECO:0000313" key="3">
    <source>
        <dbReference type="Proteomes" id="UP000199287"/>
    </source>
</evidence>
<dbReference type="AlphaFoldDB" id="A0A1I3GL84"/>
<dbReference type="EMBL" id="FOQA01000009">
    <property type="protein sequence ID" value="SFI24239.1"/>
    <property type="molecule type" value="Genomic_DNA"/>
</dbReference>
<protein>
    <submittedName>
        <fullName evidence="2">Pimeloyl-ACP methyl ester carboxylesterase</fullName>
    </submittedName>
</protein>
<accession>A0A1I3GL84</accession>
<proteinExistence type="predicted"/>
<dbReference type="STRING" id="69895.SAMN05192551_10988"/>
<reference evidence="3" key="1">
    <citation type="submission" date="2016-10" db="EMBL/GenBank/DDBJ databases">
        <authorList>
            <person name="Varghese N."/>
            <person name="Submissions S."/>
        </authorList>
    </citation>
    <scope>NUCLEOTIDE SEQUENCE [LARGE SCALE GENOMIC DNA]</scope>
    <source>
        <strain evidence="3">Z-7934</strain>
    </source>
</reference>
<dbReference type="InterPro" id="IPR000073">
    <property type="entry name" value="AB_hydrolase_1"/>
</dbReference>
<feature type="domain" description="AB hydrolase-1" evidence="1">
    <location>
        <begin position="7"/>
        <end position="100"/>
    </location>
</feature>
<dbReference type="Pfam" id="PF00561">
    <property type="entry name" value="Abhydrolase_1"/>
    <property type="match status" value="1"/>
</dbReference>
<organism evidence="2 3">
    <name type="scientific">Tindallia magadiensis</name>
    <dbReference type="NCBI Taxonomy" id="69895"/>
    <lineage>
        <taxon>Bacteria</taxon>
        <taxon>Bacillati</taxon>
        <taxon>Bacillota</taxon>
        <taxon>Clostridia</taxon>
        <taxon>Peptostreptococcales</taxon>
        <taxon>Tindalliaceae</taxon>
        <taxon>Tindallia</taxon>
    </lineage>
</organism>
<dbReference type="PRINTS" id="PR00111">
    <property type="entry name" value="ABHYDROLASE"/>
</dbReference>
<dbReference type="SUPFAM" id="SSF53474">
    <property type="entry name" value="alpha/beta-Hydrolases"/>
    <property type="match status" value="1"/>
</dbReference>
<gene>
    <name evidence="2" type="ORF">SAMN05192551_10988</name>
</gene>
<dbReference type="Gene3D" id="3.40.50.1820">
    <property type="entry name" value="alpha/beta hydrolase"/>
    <property type="match status" value="1"/>
</dbReference>
<evidence type="ECO:0000259" key="1">
    <source>
        <dbReference type="Pfam" id="PF00561"/>
    </source>
</evidence>